<protein>
    <submittedName>
        <fullName evidence="2">Uncharacterized protein</fullName>
    </submittedName>
</protein>
<keyword evidence="1" id="KW-0812">Transmembrane</keyword>
<dbReference type="EMBL" id="AYYI01000051">
    <property type="protein sequence ID" value="KRM97019.1"/>
    <property type="molecule type" value="Genomic_DNA"/>
</dbReference>
<evidence type="ECO:0000256" key="1">
    <source>
        <dbReference type="SAM" id="Phobius"/>
    </source>
</evidence>
<feature type="transmembrane region" description="Helical" evidence="1">
    <location>
        <begin position="20"/>
        <end position="40"/>
    </location>
</feature>
<evidence type="ECO:0000313" key="3">
    <source>
        <dbReference type="Proteomes" id="UP000051638"/>
    </source>
</evidence>
<gene>
    <name evidence="2" type="ORF">FC24_GL001827</name>
</gene>
<proteinExistence type="predicted"/>
<accession>A0A0R2D8Y4</accession>
<reference evidence="2 3" key="1">
    <citation type="journal article" date="2015" name="Genome Announc.">
        <title>Expanding the biotechnology potential of lactobacilli through comparative genomics of 213 strains and associated genera.</title>
        <authorList>
            <person name="Sun Z."/>
            <person name="Harris H.M."/>
            <person name="McCann A."/>
            <person name="Guo C."/>
            <person name="Argimon S."/>
            <person name="Zhang W."/>
            <person name="Yang X."/>
            <person name="Jeffery I.B."/>
            <person name="Cooney J.C."/>
            <person name="Kagawa T.F."/>
            <person name="Liu W."/>
            <person name="Song Y."/>
            <person name="Salvetti E."/>
            <person name="Wrobel A."/>
            <person name="Rasinkangas P."/>
            <person name="Parkhill J."/>
            <person name="Rea M.C."/>
            <person name="O'Sullivan O."/>
            <person name="Ritari J."/>
            <person name="Douillard F.P."/>
            <person name="Paul Ross R."/>
            <person name="Yang R."/>
            <person name="Briner A.E."/>
            <person name="Felis G.E."/>
            <person name="de Vos W.M."/>
            <person name="Barrangou R."/>
            <person name="Klaenhammer T.R."/>
            <person name="Caufield P.W."/>
            <person name="Cui Y."/>
            <person name="Zhang H."/>
            <person name="O'Toole P.W."/>
        </authorList>
    </citation>
    <scope>NUCLEOTIDE SEQUENCE [LARGE SCALE GENOMIC DNA]</scope>
    <source>
        <strain evidence="2 3">DSM 20253</strain>
    </source>
</reference>
<keyword evidence="1" id="KW-1133">Transmembrane helix</keyword>
<comment type="caution">
    <text evidence="2">The sequence shown here is derived from an EMBL/GenBank/DDBJ whole genome shotgun (WGS) entry which is preliminary data.</text>
</comment>
<organism evidence="2 3">
    <name type="scientific">Loigolactobacillus rennini DSM 20253</name>
    <dbReference type="NCBI Taxonomy" id="1423796"/>
    <lineage>
        <taxon>Bacteria</taxon>
        <taxon>Bacillati</taxon>
        <taxon>Bacillota</taxon>
        <taxon>Bacilli</taxon>
        <taxon>Lactobacillales</taxon>
        <taxon>Lactobacillaceae</taxon>
        <taxon>Loigolactobacillus</taxon>
    </lineage>
</organism>
<dbReference type="PATRIC" id="fig|1423796.3.peg.1854"/>
<dbReference type="STRING" id="1423796.FC24_GL001827"/>
<evidence type="ECO:0000313" key="2">
    <source>
        <dbReference type="EMBL" id="KRM97019.1"/>
    </source>
</evidence>
<dbReference type="Proteomes" id="UP000051638">
    <property type="component" value="Unassembled WGS sequence"/>
</dbReference>
<sequence length="186" mass="20724">MNLSKLLPLSLLKKEKTMTILTAVMLIVLIIGLLFVGLVVQRLRRNRALRLLQNASKKITDQAVQTAVSQLVQQQRLPAATLTNLHSQIVADVWGRGVLVFSYALPLPTFTTAQARHLKPELTQALIAAAQKQGLTTFKTAHTVFAVSDIWLLKGQLHFDVAYLRNQATINYVQDMRKLSVEKGTN</sequence>
<keyword evidence="3" id="KW-1185">Reference proteome</keyword>
<dbReference type="AlphaFoldDB" id="A0A0R2D8Y4"/>
<name>A0A0R2D8Y4_9LACO</name>
<keyword evidence="1" id="KW-0472">Membrane</keyword>